<gene>
    <name evidence="1" type="ORF">METZ01_LOCUS406622</name>
</gene>
<protein>
    <submittedName>
        <fullName evidence="1">Uncharacterized protein</fullName>
    </submittedName>
</protein>
<evidence type="ECO:0000313" key="1">
    <source>
        <dbReference type="EMBL" id="SVD53768.1"/>
    </source>
</evidence>
<dbReference type="AlphaFoldDB" id="A0A382W6K4"/>
<proteinExistence type="predicted"/>
<sequence>RLNKTFLQSYYMISDQLNLKRNNFKTIKNYDSFN</sequence>
<reference evidence="1" key="1">
    <citation type="submission" date="2018-05" db="EMBL/GenBank/DDBJ databases">
        <authorList>
            <person name="Lanie J.A."/>
            <person name="Ng W.-L."/>
            <person name="Kazmierczak K.M."/>
            <person name="Andrzejewski T.M."/>
            <person name="Davidsen T.M."/>
            <person name="Wayne K.J."/>
            <person name="Tettelin H."/>
            <person name="Glass J.I."/>
            <person name="Rusch D."/>
            <person name="Podicherti R."/>
            <person name="Tsui H.-C.T."/>
            <person name="Winkler M.E."/>
        </authorList>
    </citation>
    <scope>NUCLEOTIDE SEQUENCE</scope>
</reference>
<feature type="non-terminal residue" evidence="1">
    <location>
        <position position="1"/>
    </location>
</feature>
<accession>A0A382W6K4</accession>
<name>A0A382W6K4_9ZZZZ</name>
<organism evidence="1">
    <name type="scientific">marine metagenome</name>
    <dbReference type="NCBI Taxonomy" id="408172"/>
    <lineage>
        <taxon>unclassified sequences</taxon>
        <taxon>metagenomes</taxon>
        <taxon>ecological metagenomes</taxon>
    </lineage>
</organism>
<dbReference type="EMBL" id="UINC01157017">
    <property type="protein sequence ID" value="SVD53768.1"/>
    <property type="molecule type" value="Genomic_DNA"/>
</dbReference>